<evidence type="ECO:0000256" key="1">
    <source>
        <dbReference type="ARBA" id="ARBA00022722"/>
    </source>
</evidence>
<dbReference type="PANTHER" id="PTHR30591:SF1">
    <property type="entry name" value="RECBCD ENZYME SUBUNIT RECC"/>
    <property type="match status" value="1"/>
</dbReference>
<dbReference type="GO" id="GO:0008854">
    <property type="term" value="F:exodeoxyribonuclease V activity"/>
    <property type="evidence" value="ECO:0007669"/>
    <property type="project" value="InterPro"/>
</dbReference>
<comment type="subunit">
    <text evidence="10">Heterotrimer of RecB, RecC and RecD. All subunits contribute to DNA-binding.</text>
</comment>
<keyword evidence="8 10" id="KW-0238">DNA-binding</keyword>
<dbReference type="RefSeq" id="WP_069402773.1">
    <property type="nucleotide sequence ID" value="NZ_MIHC01000061.1"/>
</dbReference>
<organism evidence="12 13">
    <name type="scientific">Mycobacterium sherrisii</name>
    <dbReference type="NCBI Taxonomy" id="243061"/>
    <lineage>
        <taxon>Bacteria</taxon>
        <taxon>Bacillati</taxon>
        <taxon>Actinomycetota</taxon>
        <taxon>Actinomycetes</taxon>
        <taxon>Mycobacteriales</taxon>
        <taxon>Mycobacteriaceae</taxon>
        <taxon>Mycobacterium</taxon>
        <taxon>Mycobacterium simiae complex</taxon>
    </lineage>
</organism>
<gene>
    <name evidence="10" type="primary">recC</name>
    <name evidence="12" type="ORF">BHQ21_23930</name>
</gene>
<dbReference type="Gene3D" id="3.40.50.300">
    <property type="entry name" value="P-loop containing nucleotide triphosphate hydrolases"/>
    <property type="match status" value="2"/>
</dbReference>
<evidence type="ECO:0000256" key="5">
    <source>
        <dbReference type="ARBA" id="ARBA00022806"/>
    </source>
</evidence>
<keyword evidence="7 10" id="KW-0067">ATP-binding</keyword>
<comment type="miscellaneous">
    <text evidence="10">In the RecBCD complex, RecB has a slow 3'-5' helicase, an exonuclease activity and loads RecA onto ssDNA, RecD has a fast 5'-3' helicase activity, while RecC stimulates the ATPase and processivity of the RecB helicase and contributes to recognition of the Chi site.</text>
</comment>
<comment type="similarity">
    <text evidence="10">Belongs to the RecC family.</text>
</comment>
<evidence type="ECO:0000256" key="8">
    <source>
        <dbReference type="ARBA" id="ARBA00023125"/>
    </source>
</evidence>
<evidence type="ECO:0000259" key="11">
    <source>
        <dbReference type="Pfam" id="PF17946"/>
    </source>
</evidence>
<dbReference type="Gene3D" id="1.10.10.160">
    <property type="match status" value="1"/>
</dbReference>
<keyword evidence="5 10" id="KW-0347">Helicase</keyword>
<dbReference type="EMBL" id="MIHC01000061">
    <property type="protein sequence ID" value="ODR01007.1"/>
    <property type="molecule type" value="Genomic_DNA"/>
</dbReference>
<dbReference type="InterPro" id="IPR006697">
    <property type="entry name" value="RecC"/>
</dbReference>
<name>A0A1E3SFT9_9MYCO</name>
<dbReference type="SUPFAM" id="SSF52540">
    <property type="entry name" value="P-loop containing nucleoside triphosphate hydrolases"/>
    <property type="match status" value="2"/>
</dbReference>
<dbReference type="Gene3D" id="1.10.10.990">
    <property type="match status" value="1"/>
</dbReference>
<dbReference type="SUPFAM" id="SSF52980">
    <property type="entry name" value="Restriction endonuclease-like"/>
    <property type="match status" value="1"/>
</dbReference>
<dbReference type="InterPro" id="IPR013986">
    <property type="entry name" value="DExx_box_DNA_helicase_dom_sf"/>
</dbReference>
<keyword evidence="2 10" id="KW-0547">Nucleotide-binding</keyword>
<dbReference type="AlphaFoldDB" id="A0A1E3SFT9"/>
<dbReference type="Gene3D" id="3.40.50.10930">
    <property type="match status" value="1"/>
</dbReference>
<keyword evidence="3 10" id="KW-0227">DNA damage</keyword>
<keyword evidence="4 10" id="KW-0378">Hydrolase</keyword>
<protein>
    <recommendedName>
        <fullName evidence="10">RecBCD enzyme subunit RecC</fullName>
    </recommendedName>
    <alternativeName>
        <fullName evidence="10">Exonuclease V subunit RecC</fullName>
        <shortName evidence="10">ExoV subunit RecC</shortName>
    </alternativeName>
    <alternativeName>
        <fullName evidence="10">Helicase/nuclease RecBCD subunit RecC</fullName>
    </alternativeName>
</protein>
<dbReference type="PIRSF" id="PIRSF000980">
    <property type="entry name" value="RecC"/>
    <property type="match status" value="1"/>
</dbReference>
<keyword evidence="1 10" id="KW-0540">Nuclease</keyword>
<evidence type="ECO:0000313" key="13">
    <source>
        <dbReference type="Proteomes" id="UP000094224"/>
    </source>
</evidence>
<dbReference type="NCBIfam" id="TIGR01450">
    <property type="entry name" value="recC"/>
    <property type="match status" value="1"/>
</dbReference>
<dbReference type="GO" id="GO:0000724">
    <property type="term" value="P:double-strand break repair via homologous recombination"/>
    <property type="evidence" value="ECO:0007669"/>
    <property type="project" value="UniProtKB-UniRule"/>
</dbReference>
<dbReference type="Proteomes" id="UP000094224">
    <property type="component" value="Unassembled WGS sequence"/>
</dbReference>
<sequence length="1078" mass="118792">MGFHIHRAERTDLLADRLGDLLSDPLPDPFAEELVIVPAKGVERWLSQRLSHILGRGAGSDGVCAGVVFRNPYSLIAEITGTADDDPWAPDAMVWPLLEVIDGSLDEPWCRPLAAHLGHFAQGEEQELRIGRRYAVARRLAGLFASYARQRPGLLREWENDGAGAITADLAWQPPLWRALLDRMDADPPHIRHAKTVAALRQSPAVLPERISLFGHTRLSVTDIELLEALATHHDLHLWLPHPGDDLWRSLADTRGAIPRAEDTSHRNVGHPLLAALGRDLRELQRALPKATTDEYLGAAVKPDTLLGWLQSDIAANAIRSDGRAHTVDDRSVQVHSCHGAARQIDVLREVLLGLLADDPTLEPRDILVMCPDIETYAPLIVAGFGLGDMINGVHPAHRLRVRLADRSLVQTNPLLGVAAQLLALAGGRATSTEVLNLAQAAPVRARFEFTDDDLEDITRWVRQANIRWGFNQELRKPFGVDFVQNTWRFGIDRVLAGVAMSDDSHAWIDTTLPLDDVGSNRVELAGQLAEYVDRLQRVVESLTGARPLRDWLTALADGIALLARVGDDDLWQTSQLEREFGDILRTAGPRADTAMRLPDIRALLERHLAGRPTRANFRTGTLTVCTMVPMRSVPHRVVCLIGLDDGAFPRLGVVDGDDVLARAPMTGERDIRSEDRQLLLDAIGAATEKLVITYTGANEYSGQERPPAVPLAELLDTLDITTPSKVRDHVVVKHPLQPFDTRNVVPGTLIPDQPFTFDPTVLRAAHARAGDRFERPPFISGPLSAPPSGDVVLADLVGFFRDPVKGFFRALDYTLPWEVEGVEDAMPVDLDALEEWTVGDRMLQDMLRGMDPAEAAQAEWRRGTLPPGRLGWRKATEIRDQAALLAADAQPYRKAEPSAIDVDIELGGGRRLTGTVSPVFGERLVAVTYSKLDGRHLLQSWIPLLALCAQTSRDWSAVCIGRAKRGTTPRHEELGRPAESAAELLGDLVAIYDAGRREPLPLPVKTSFAWAAARHAHTDPEQAANYRWHSNRYPGEDQEPAHERAWGTGAPLSVLVDKGLDDYACRLWLPMLKAMDA</sequence>
<dbReference type="GO" id="GO:0009338">
    <property type="term" value="C:exodeoxyribonuclease V complex"/>
    <property type="evidence" value="ECO:0007669"/>
    <property type="project" value="InterPro"/>
</dbReference>
<evidence type="ECO:0000256" key="4">
    <source>
        <dbReference type="ARBA" id="ARBA00022801"/>
    </source>
</evidence>
<dbReference type="STRING" id="243061.AWC25_19530"/>
<dbReference type="InterPro" id="IPR027417">
    <property type="entry name" value="P-loop_NTPase"/>
</dbReference>
<feature type="domain" description="RecC C-terminal" evidence="11">
    <location>
        <begin position="791"/>
        <end position="1016"/>
    </location>
</feature>
<evidence type="ECO:0000256" key="2">
    <source>
        <dbReference type="ARBA" id="ARBA00022741"/>
    </source>
</evidence>
<dbReference type="Pfam" id="PF04257">
    <property type="entry name" value="Exonuc_V_gamma"/>
    <property type="match status" value="1"/>
</dbReference>
<dbReference type="GO" id="GO:0003677">
    <property type="term" value="F:DNA binding"/>
    <property type="evidence" value="ECO:0007669"/>
    <property type="project" value="UniProtKB-UniRule"/>
</dbReference>
<evidence type="ECO:0000256" key="6">
    <source>
        <dbReference type="ARBA" id="ARBA00022839"/>
    </source>
</evidence>
<proteinExistence type="inferred from homology"/>
<evidence type="ECO:0000313" key="12">
    <source>
        <dbReference type="EMBL" id="ODR01007.1"/>
    </source>
</evidence>
<dbReference type="PANTHER" id="PTHR30591">
    <property type="entry name" value="RECBCD ENZYME SUBUNIT RECC"/>
    <property type="match status" value="1"/>
</dbReference>
<dbReference type="GO" id="GO:0005524">
    <property type="term" value="F:ATP binding"/>
    <property type="evidence" value="ECO:0007669"/>
    <property type="project" value="UniProtKB-UniRule"/>
</dbReference>
<dbReference type="GO" id="GO:0003678">
    <property type="term" value="F:DNA helicase activity"/>
    <property type="evidence" value="ECO:0007669"/>
    <property type="project" value="UniProtKB-UniRule"/>
</dbReference>
<evidence type="ECO:0000256" key="3">
    <source>
        <dbReference type="ARBA" id="ARBA00022763"/>
    </source>
</evidence>
<reference evidence="13" key="1">
    <citation type="submission" date="2016-09" db="EMBL/GenBank/DDBJ databases">
        <authorList>
            <person name="Greninger A.L."/>
            <person name="Jerome K.R."/>
            <person name="Mcnair B."/>
            <person name="Wallis C."/>
            <person name="Fang F."/>
        </authorList>
    </citation>
    <scope>NUCLEOTIDE SEQUENCE [LARGE SCALE GENOMIC DNA]</scope>
    <source>
        <strain evidence="13">BC1_M4</strain>
    </source>
</reference>
<dbReference type="InterPro" id="IPR011335">
    <property type="entry name" value="Restrct_endonuc-II-like"/>
</dbReference>
<dbReference type="HAMAP" id="MF_01486">
    <property type="entry name" value="RecC"/>
    <property type="match status" value="1"/>
</dbReference>
<evidence type="ECO:0000256" key="9">
    <source>
        <dbReference type="ARBA" id="ARBA00023204"/>
    </source>
</evidence>
<evidence type="ECO:0000256" key="10">
    <source>
        <dbReference type="HAMAP-Rule" id="MF_01486"/>
    </source>
</evidence>
<comment type="function">
    <text evidence="10">A helicase/nuclease that prepares dsDNA breaks (DSB) for recombinational DNA repair. Binds to DSBs and unwinds DNA via a highly rapid and processive ATP-dependent bidirectional helicase activity. Unwinds dsDNA until it encounters a Chi (crossover hotspot instigator) sequence from the 3' direction. Cuts ssDNA a few nucleotides 3' to the Chi site. The properties and activities of the enzyme are changed at Chi. The Chi-altered holoenzyme produces a long 3'-ssDNA overhang and facilitates RecA-binding to the ssDNA for homologous DNA recombination and repair. Holoenzyme degrades any linearized DNA that is unable to undergo homologous recombination. In the holoenzyme this subunit recognizes the wild-type Chi sequence, and when added to isolated RecB increases its ATP-dependent helicase processivity.</text>
</comment>
<comment type="caution">
    <text evidence="12">The sequence shown here is derived from an EMBL/GenBank/DDBJ whole genome shotgun (WGS) entry which is preliminary data.</text>
</comment>
<accession>A0A1E3SFT9</accession>
<dbReference type="Pfam" id="PF17946">
    <property type="entry name" value="RecC_C"/>
    <property type="match status" value="1"/>
</dbReference>
<keyword evidence="6 10" id="KW-0269">Exonuclease</keyword>
<dbReference type="InterPro" id="IPR041500">
    <property type="entry name" value="RecC_C"/>
</dbReference>
<keyword evidence="9 10" id="KW-0234">DNA repair</keyword>
<keyword evidence="13" id="KW-1185">Reference proteome</keyword>
<evidence type="ECO:0000256" key="7">
    <source>
        <dbReference type="ARBA" id="ARBA00022840"/>
    </source>
</evidence>